<evidence type="ECO:0000313" key="6">
    <source>
        <dbReference type="EMBL" id="CAB4803472.1"/>
    </source>
</evidence>
<dbReference type="Pfam" id="PF12849">
    <property type="entry name" value="PBP_like_2"/>
    <property type="match status" value="1"/>
</dbReference>
<dbReference type="PANTHER" id="PTHR30570:SF1">
    <property type="entry name" value="PHOSPHATE-BINDING PROTEIN PSTS"/>
    <property type="match status" value="1"/>
</dbReference>
<dbReference type="SUPFAM" id="SSF53850">
    <property type="entry name" value="Periplasmic binding protein-like II"/>
    <property type="match status" value="1"/>
</dbReference>
<dbReference type="InterPro" id="IPR050811">
    <property type="entry name" value="Phosphate_ABC_transporter"/>
</dbReference>
<feature type="compositionally biased region" description="Low complexity" evidence="2">
    <location>
        <begin position="24"/>
        <end position="47"/>
    </location>
</feature>
<dbReference type="EMBL" id="CAFAAL010000057">
    <property type="protein sequence ID" value="CAB4803472.1"/>
    <property type="molecule type" value="Genomic_DNA"/>
</dbReference>
<keyword evidence="1" id="KW-0732">Signal</keyword>
<evidence type="ECO:0000313" key="8">
    <source>
        <dbReference type="EMBL" id="CAB4906067.1"/>
    </source>
</evidence>
<dbReference type="EMBL" id="CAEZYH010000031">
    <property type="protein sequence ID" value="CAB4719473.1"/>
    <property type="molecule type" value="Genomic_DNA"/>
</dbReference>
<evidence type="ECO:0000313" key="7">
    <source>
        <dbReference type="EMBL" id="CAB4864886.1"/>
    </source>
</evidence>
<dbReference type="EMBL" id="CAFBMF010000084">
    <property type="protein sequence ID" value="CAB4906067.1"/>
    <property type="molecule type" value="Genomic_DNA"/>
</dbReference>
<proteinExistence type="predicted"/>
<dbReference type="EMBL" id="CAFBPS010000029">
    <property type="protein sequence ID" value="CAB5026284.1"/>
    <property type="molecule type" value="Genomic_DNA"/>
</dbReference>
<evidence type="ECO:0000313" key="4">
    <source>
        <dbReference type="EMBL" id="CAB4719473.1"/>
    </source>
</evidence>
<sequence length="349" mass="35609">MKLKQWSLLAALAVTLPLAACGGDDGASTTSDAPASSDAPVSTDAPSTGEGGSVFVTGSSTVEPISIKVGELAGTAEGGNLKVTVEGPGTGDGFKKFCAGDGDITGASRAIKEEEATLCADGGVEYLEIAVGIDGLTVATSPKNTAVECLDKAALYALIGPESEGFSSWADANAIAGELGSAFATLPDAPLSIFGPGEESGTYDSFVEFAIKSIAGDRGTDVVTRADYTASPNDNVIVDGIESADTSLGWVGYAYYKAEQARMKAIAIADKEGNCVAPTDETIADGSYPFSRTLYIYVNTAKAAENPAIAAYVDLYLSAQGIEQVSAAGYVQLDSAKQQLSLDAWNARG</sequence>
<evidence type="ECO:0000259" key="3">
    <source>
        <dbReference type="Pfam" id="PF12849"/>
    </source>
</evidence>
<protein>
    <submittedName>
        <fullName evidence="5">Unannotated protein</fullName>
    </submittedName>
</protein>
<evidence type="ECO:0000313" key="9">
    <source>
        <dbReference type="EMBL" id="CAB5026284.1"/>
    </source>
</evidence>
<evidence type="ECO:0000256" key="2">
    <source>
        <dbReference type="SAM" id="MobiDB-lite"/>
    </source>
</evidence>
<dbReference type="AlphaFoldDB" id="A0A6J6V216"/>
<name>A0A6J6V216_9ZZZZ</name>
<dbReference type="InterPro" id="IPR024370">
    <property type="entry name" value="PBP_domain"/>
</dbReference>
<evidence type="ECO:0000256" key="1">
    <source>
        <dbReference type="ARBA" id="ARBA00022729"/>
    </source>
</evidence>
<organism evidence="5">
    <name type="scientific">freshwater metagenome</name>
    <dbReference type="NCBI Taxonomy" id="449393"/>
    <lineage>
        <taxon>unclassified sequences</taxon>
        <taxon>metagenomes</taxon>
        <taxon>ecological metagenomes</taxon>
    </lineage>
</organism>
<dbReference type="PANTHER" id="PTHR30570">
    <property type="entry name" value="PERIPLASMIC PHOSPHATE BINDING COMPONENT OF PHOSPHATE ABC TRANSPORTER"/>
    <property type="match status" value="1"/>
</dbReference>
<dbReference type="Gene3D" id="3.40.190.10">
    <property type="entry name" value="Periplasmic binding protein-like II"/>
    <property type="match status" value="2"/>
</dbReference>
<dbReference type="EMBL" id="CAEZZP010000020">
    <property type="protein sequence ID" value="CAB4766201.1"/>
    <property type="molecule type" value="Genomic_DNA"/>
</dbReference>
<feature type="domain" description="PBP" evidence="3">
    <location>
        <begin position="46"/>
        <end position="319"/>
    </location>
</feature>
<gene>
    <name evidence="4" type="ORF">UFOPK2658_00918</name>
    <name evidence="5" type="ORF">UFOPK2880_00512</name>
    <name evidence="6" type="ORF">UFOPK3004_00806</name>
    <name evidence="7" type="ORF">UFOPK3304_00669</name>
    <name evidence="8" type="ORF">UFOPK3494_01215</name>
    <name evidence="9" type="ORF">UFOPK4134_00591</name>
</gene>
<evidence type="ECO:0000313" key="5">
    <source>
        <dbReference type="EMBL" id="CAB4766201.1"/>
    </source>
</evidence>
<dbReference type="EMBL" id="CAFBLJ010000026">
    <property type="protein sequence ID" value="CAB4864886.1"/>
    <property type="molecule type" value="Genomic_DNA"/>
</dbReference>
<accession>A0A6J6V216</accession>
<feature type="region of interest" description="Disordered" evidence="2">
    <location>
        <begin position="24"/>
        <end position="57"/>
    </location>
</feature>
<reference evidence="5" key="1">
    <citation type="submission" date="2020-05" db="EMBL/GenBank/DDBJ databases">
        <authorList>
            <person name="Chiriac C."/>
            <person name="Salcher M."/>
            <person name="Ghai R."/>
            <person name="Kavagutti S V."/>
        </authorList>
    </citation>
    <scope>NUCLEOTIDE SEQUENCE</scope>
</reference>